<protein>
    <submittedName>
        <fullName evidence="4">DUF4974 domain-containing protein</fullName>
    </submittedName>
</protein>
<name>A0A4U0NEL8_9SPHI</name>
<proteinExistence type="predicted"/>
<dbReference type="GO" id="GO:0016989">
    <property type="term" value="F:sigma factor antagonist activity"/>
    <property type="evidence" value="ECO:0007669"/>
    <property type="project" value="TreeGrafter"/>
</dbReference>
<dbReference type="PANTHER" id="PTHR30273">
    <property type="entry name" value="PERIPLASMIC SIGNAL SENSOR AND SIGMA FACTOR ACTIVATOR FECR-RELATED"/>
    <property type="match status" value="1"/>
</dbReference>
<evidence type="ECO:0000313" key="4">
    <source>
        <dbReference type="EMBL" id="TJZ52450.1"/>
    </source>
</evidence>
<evidence type="ECO:0000313" key="5">
    <source>
        <dbReference type="Proteomes" id="UP000306808"/>
    </source>
</evidence>
<feature type="transmembrane region" description="Helical" evidence="1">
    <location>
        <begin position="74"/>
        <end position="93"/>
    </location>
</feature>
<sequence length="380" mass="42604">MQREEFRKLLHRYADGTCTKAEKRFLEEMVLRDPIVDNWLWESEEARVLMGIRIRQAIDKRRYISKSSSRSMRLWYGGVAASLLAVFGLLWSVSEKKDVKEKSLVISETASYPSDGIRLTLADGSVVGLDGLQQGLVNHTGGVDIRKLDGGELVYEKSLDSKSEVGPEAMAQNTLHVPNGKQFKLVLPDGTNVWMNTATTLTYPVAFTGSERKVVLDGEAYFEVMPDRSKPFKVMAQGREITVTGTHFTVSAYASDDEVRTTLLEGGVDVRHQGKMLSLISGFEAVSSADGNLVKRQGNMERAMAWKNGYFLFDDMDVISVMRSVARWYDVRIVIEANLPKKRFGGSFPITAGIDELLADLELVSKVKFKRNGKEVRMIW</sequence>
<gene>
    <name evidence="4" type="ORF">FAZ15_18805</name>
</gene>
<dbReference type="Gene3D" id="3.55.50.30">
    <property type="match status" value="1"/>
</dbReference>
<keyword evidence="1" id="KW-0812">Transmembrane</keyword>
<evidence type="ECO:0000259" key="2">
    <source>
        <dbReference type="Pfam" id="PF04773"/>
    </source>
</evidence>
<dbReference type="RefSeq" id="WP_136902862.1">
    <property type="nucleotide sequence ID" value="NZ_SUME01000009.1"/>
</dbReference>
<reference evidence="4 5" key="1">
    <citation type="submission" date="2019-04" db="EMBL/GenBank/DDBJ databases">
        <title>Sphingobacterium olei sp. nov., isolated from oil-contaminated soil.</title>
        <authorList>
            <person name="Liu B."/>
        </authorList>
    </citation>
    <scope>NUCLEOTIDE SEQUENCE [LARGE SCALE GENOMIC DNA]</scope>
    <source>
        <strain evidence="4 5">HAL-9</strain>
    </source>
</reference>
<dbReference type="OrthoDB" id="1099963at2"/>
<dbReference type="Proteomes" id="UP000306808">
    <property type="component" value="Unassembled WGS sequence"/>
</dbReference>
<organism evidence="4 5">
    <name type="scientific">Sphingobacterium olei</name>
    <dbReference type="NCBI Taxonomy" id="2571155"/>
    <lineage>
        <taxon>Bacteria</taxon>
        <taxon>Pseudomonadati</taxon>
        <taxon>Bacteroidota</taxon>
        <taxon>Sphingobacteriia</taxon>
        <taxon>Sphingobacteriales</taxon>
        <taxon>Sphingobacteriaceae</taxon>
        <taxon>Sphingobacterium</taxon>
    </lineage>
</organism>
<dbReference type="PIRSF" id="PIRSF018266">
    <property type="entry name" value="FecR"/>
    <property type="match status" value="1"/>
</dbReference>
<dbReference type="PANTHER" id="PTHR30273:SF2">
    <property type="entry name" value="PROTEIN FECR"/>
    <property type="match status" value="1"/>
</dbReference>
<dbReference type="InterPro" id="IPR006860">
    <property type="entry name" value="FecR"/>
</dbReference>
<dbReference type="EMBL" id="SUME01000009">
    <property type="protein sequence ID" value="TJZ52450.1"/>
    <property type="molecule type" value="Genomic_DNA"/>
</dbReference>
<comment type="caution">
    <text evidence="4">The sequence shown here is derived from an EMBL/GenBank/DDBJ whole genome shotgun (WGS) entry which is preliminary data.</text>
</comment>
<feature type="domain" description="Protein FecR C-terminal" evidence="3">
    <location>
        <begin position="310"/>
        <end position="376"/>
    </location>
</feature>
<dbReference type="Gene3D" id="2.60.120.1440">
    <property type="match status" value="1"/>
</dbReference>
<dbReference type="Pfam" id="PF16344">
    <property type="entry name" value="FecR_C"/>
    <property type="match status" value="1"/>
</dbReference>
<keyword evidence="5" id="KW-1185">Reference proteome</keyword>
<feature type="domain" description="FecR protein" evidence="2">
    <location>
        <begin position="174"/>
        <end position="268"/>
    </location>
</feature>
<accession>A0A4U0NEL8</accession>
<evidence type="ECO:0000256" key="1">
    <source>
        <dbReference type="SAM" id="Phobius"/>
    </source>
</evidence>
<dbReference type="AlphaFoldDB" id="A0A4U0NEL8"/>
<evidence type="ECO:0000259" key="3">
    <source>
        <dbReference type="Pfam" id="PF16344"/>
    </source>
</evidence>
<dbReference type="InterPro" id="IPR012373">
    <property type="entry name" value="Ferrdict_sens_TM"/>
</dbReference>
<dbReference type="InterPro" id="IPR032508">
    <property type="entry name" value="FecR_C"/>
</dbReference>
<dbReference type="Pfam" id="PF04773">
    <property type="entry name" value="FecR"/>
    <property type="match status" value="1"/>
</dbReference>
<keyword evidence="1" id="KW-1133">Transmembrane helix</keyword>
<keyword evidence="1" id="KW-0472">Membrane</keyword>